<dbReference type="WBParaSite" id="L893_g32806.t1">
    <property type="protein sequence ID" value="L893_g32806.t1"/>
    <property type="gene ID" value="L893_g32806"/>
</dbReference>
<evidence type="ECO:0000313" key="1">
    <source>
        <dbReference type="Proteomes" id="UP000095287"/>
    </source>
</evidence>
<proteinExistence type="predicted"/>
<dbReference type="Gene3D" id="1.10.490.10">
    <property type="entry name" value="Globins"/>
    <property type="match status" value="1"/>
</dbReference>
<dbReference type="GO" id="GO:0019825">
    <property type="term" value="F:oxygen binding"/>
    <property type="evidence" value="ECO:0007669"/>
    <property type="project" value="InterPro"/>
</dbReference>
<evidence type="ECO:0000313" key="2">
    <source>
        <dbReference type="WBParaSite" id="L893_g32806.t1"/>
    </source>
</evidence>
<dbReference type="GO" id="GO:0020037">
    <property type="term" value="F:heme binding"/>
    <property type="evidence" value="ECO:0007669"/>
    <property type="project" value="InterPro"/>
</dbReference>
<keyword evidence="1" id="KW-1185">Reference proteome</keyword>
<dbReference type="InterPro" id="IPR012292">
    <property type="entry name" value="Globin/Proto"/>
</dbReference>
<dbReference type="AlphaFoldDB" id="A0A1I8A4M1"/>
<organism evidence="1 2">
    <name type="scientific">Steinernema glaseri</name>
    <dbReference type="NCBI Taxonomy" id="37863"/>
    <lineage>
        <taxon>Eukaryota</taxon>
        <taxon>Metazoa</taxon>
        <taxon>Ecdysozoa</taxon>
        <taxon>Nematoda</taxon>
        <taxon>Chromadorea</taxon>
        <taxon>Rhabditida</taxon>
        <taxon>Tylenchina</taxon>
        <taxon>Panagrolaimomorpha</taxon>
        <taxon>Strongyloidoidea</taxon>
        <taxon>Steinernematidae</taxon>
        <taxon>Steinernema</taxon>
    </lineage>
</organism>
<name>A0A1I8A4M1_9BILA</name>
<sequence>MGCTLVCPEAFKPVNPDIEQKRSGCVTFDLTLYDKEILMQHWIPTVLAQEPDLFLKTMLASIKDSPKLLDIISFKLHDPGMENISEWPKLRKMARGNCVFFTRQILTNGLDETLVRQDSEKLGSIHIQYAPYAFKPTFLDIWQSNIIALIEQLHFPKALDRLLFVKAFRMLSSFLCTLMVMEYEDAMQTLRFKERECRSEIFTITM</sequence>
<accession>A0A1I8A4M1</accession>
<dbReference type="Proteomes" id="UP000095287">
    <property type="component" value="Unplaced"/>
</dbReference>
<protein>
    <submittedName>
        <fullName evidence="2">GLOBIN domain-containing protein</fullName>
    </submittedName>
</protein>
<reference evidence="2" key="1">
    <citation type="submission" date="2016-11" db="UniProtKB">
        <authorList>
            <consortium name="WormBaseParasite"/>
        </authorList>
    </citation>
    <scope>IDENTIFICATION</scope>
</reference>